<accession>A0A7W3WIB9</accession>
<gene>
    <name evidence="1" type="ORF">H3146_05910</name>
</gene>
<proteinExistence type="predicted"/>
<comment type="caution">
    <text evidence="1">The sequence shown here is derived from an EMBL/GenBank/DDBJ whole genome shotgun (WGS) entry which is preliminary data.</text>
</comment>
<organism evidence="1 2">
    <name type="scientific">Streptomyces alkaliterrae</name>
    <dbReference type="NCBI Taxonomy" id="2213162"/>
    <lineage>
        <taxon>Bacteria</taxon>
        <taxon>Bacillati</taxon>
        <taxon>Actinomycetota</taxon>
        <taxon>Actinomycetes</taxon>
        <taxon>Kitasatosporales</taxon>
        <taxon>Streptomycetaceae</taxon>
        <taxon>Streptomyces</taxon>
    </lineage>
</organism>
<reference evidence="2" key="1">
    <citation type="submission" date="2020-05" db="EMBL/GenBank/DDBJ databases">
        <title>Classification of alakaliphilic streptomycetes isolated from an alkaline soil next to Lonar Crater, India and a proposal for the recognition of Streptomyces alkaliterrae sp. nov.</title>
        <authorList>
            <person name="Golinska P."/>
        </authorList>
    </citation>
    <scope>NUCLEOTIDE SEQUENCE [LARGE SCALE GENOMIC DNA]</scope>
    <source>
        <strain evidence="2">OF3</strain>
    </source>
</reference>
<sequence>MNVCVICRRALRTDEAGHACRICQERGTGWLRALPGLYAAAEDHLAPARSGAGGGRVSGSKHAPLPVRLNVLDAVGPGGVVWVIAQWEDVVRDQLEFGSAPSRGGYLETLTGSCRLLADQAPWLYGSFNAVDELHGELRSWHARLSAVSDGADRERRITLACPCGAALTGVTLSTPGRRCDACGAQYGWTELRGLPLADRSAA</sequence>
<dbReference type="AlphaFoldDB" id="A0A7W3WIB9"/>
<evidence type="ECO:0000313" key="1">
    <source>
        <dbReference type="EMBL" id="MBB1252902.1"/>
    </source>
</evidence>
<name>A0A7W3WIB9_9ACTN</name>
<dbReference type="RefSeq" id="WP_181353694.1">
    <property type="nucleotide sequence ID" value="NZ_JABJWZ010000031.1"/>
</dbReference>
<dbReference type="Proteomes" id="UP000525686">
    <property type="component" value="Unassembled WGS sequence"/>
</dbReference>
<evidence type="ECO:0000313" key="2">
    <source>
        <dbReference type="Proteomes" id="UP000525686"/>
    </source>
</evidence>
<dbReference type="EMBL" id="JABJWZ010000031">
    <property type="protein sequence ID" value="MBB1252902.1"/>
    <property type="molecule type" value="Genomic_DNA"/>
</dbReference>
<protein>
    <submittedName>
        <fullName evidence="1">Uncharacterized protein</fullName>
    </submittedName>
</protein>